<proteinExistence type="predicted"/>
<feature type="transmembrane region" description="Helical" evidence="1">
    <location>
        <begin position="6"/>
        <end position="27"/>
    </location>
</feature>
<name>A0D3Q4_PARTE</name>
<dbReference type="InterPro" id="IPR006212">
    <property type="entry name" value="Furin_repeat"/>
</dbReference>
<evidence type="ECO:0000256" key="1">
    <source>
        <dbReference type="SAM" id="Phobius"/>
    </source>
</evidence>
<keyword evidence="1" id="KW-0472">Membrane</keyword>
<dbReference type="GeneID" id="5030855"/>
<dbReference type="Proteomes" id="UP000000600">
    <property type="component" value="Unassembled WGS sequence"/>
</dbReference>
<reference evidence="2 3" key="1">
    <citation type="journal article" date="2006" name="Nature">
        <title>Global trends of whole-genome duplications revealed by the ciliate Paramecium tetraurelia.</title>
        <authorList>
            <consortium name="Genoscope"/>
            <person name="Aury J.-M."/>
            <person name="Jaillon O."/>
            <person name="Duret L."/>
            <person name="Noel B."/>
            <person name="Jubin C."/>
            <person name="Porcel B.M."/>
            <person name="Segurens B."/>
            <person name="Daubin V."/>
            <person name="Anthouard V."/>
            <person name="Aiach N."/>
            <person name="Arnaiz O."/>
            <person name="Billaut A."/>
            <person name="Beisson J."/>
            <person name="Blanc I."/>
            <person name="Bouhouche K."/>
            <person name="Camara F."/>
            <person name="Duharcourt S."/>
            <person name="Guigo R."/>
            <person name="Gogendeau D."/>
            <person name="Katinka M."/>
            <person name="Keller A.-M."/>
            <person name="Kissmehl R."/>
            <person name="Klotz C."/>
            <person name="Koll F."/>
            <person name="Le Moue A."/>
            <person name="Lepere C."/>
            <person name="Malinsky S."/>
            <person name="Nowacki M."/>
            <person name="Nowak J.K."/>
            <person name="Plattner H."/>
            <person name="Poulain J."/>
            <person name="Ruiz F."/>
            <person name="Serrano V."/>
            <person name="Zagulski M."/>
            <person name="Dessen P."/>
            <person name="Betermier M."/>
            <person name="Weissenbach J."/>
            <person name="Scarpelli C."/>
            <person name="Schachter V."/>
            <person name="Sperling L."/>
            <person name="Meyer E."/>
            <person name="Cohen J."/>
            <person name="Wincker P."/>
        </authorList>
    </citation>
    <scope>NUCLEOTIDE SEQUENCE [LARGE SCALE GENOMIC DNA]</scope>
    <source>
        <strain evidence="2 3">Stock d4-2</strain>
    </source>
</reference>
<keyword evidence="1" id="KW-0812">Transmembrane</keyword>
<gene>
    <name evidence="2" type="ORF">GSPATT00039224001</name>
</gene>
<dbReference type="AlphaFoldDB" id="A0D3Q4"/>
<protein>
    <recommendedName>
        <fullName evidence="4">EGF-like domain-containing protein</fullName>
    </recommendedName>
</protein>
<evidence type="ECO:0000313" key="2">
    <source>
        <dbReference type="EMBL" id="CAK77671.1"/>
    </source>
</evidence>
<dbReference type="InParanoid" id="A0D3Q4"/>
<dbReference type="EMBL" id="CT868277">
    <property type="protein sequence ID" value="CAK77671.1"/>
    <property type="molecule type" value="Genomic_DNA"/>
</dbReference>
<dbReference type="RefSeq" id="XP_001445068.1">
    <property type="nucleotide sequence ID" value="XM_001445031.1"/>
</dbReference>
<organism evidence="2 3">
    <name type="scientific">Paramecium tetraurelia</name>
    <dbReference type="NCBI Taxonomy" id="5888"/>
    <lineage>
        <taxon>Eukaryota</taxon>
        <taxon>Sar</taxon>
        <taxon>Alveolata</taxon>
        <taxon>Ciliophora</taxon>
        <taxon>Intramacronucleata</taxon>
        <taxon>Oligohymenophorea</taxon>
        <taxon>Peniculida</taxon>
        <taxon>Parameciidae</taxon>
        <taxon>Paramecium</taxon>
    </lineage>
</organism>
<dbReference type="CDD" id="cd00064">
    <property type="entry name" value="FU"/>
    <property type="match status" value="1"/>
</dbReference>
<accession>A0D3Q4</accession>
<evidence type="ECO:0008006" key="4">
    <source>
        <dbReference type="Google" id="ProtNLM"/>
    </source>
</evidence>
<dbReference type="HOGENOM" id="CLU_654885_0_0_1"/>
<dbReference type="KEGG" id="ptm:GSPATT00039224001"/>
<evidence type="ECO:0000313" key="3">
    <source>
        <dbReference type="Proteomes" id="UP000000600"/>
    </source>
</evidence>
<keyword evidence="3" id="KW-1185">Reference proteome</keyword>
<keyword evidence="1" id="KW-1133">Transmembrane helix</keyword>
<sequence length="420" mass="49574">YIMNLSIMRIIQSLNIFYFLIMMFEILKKKLQQIILNMNLFGTLKDSIQILPNSKSQYIYWTECLNYLKKLSNQSFQSINRNLIQLLEVVSLYPKIFHFNFLKEISYPYFPGDIMYFKNCFPLSADNFINLIEDQDDIDCTCEQNLKTSIADVIIEKQNQYEFVSQKSNCQEFLLASWVKIQEIYLSDDEFDYQFIRLCGNFQHPQFIQQNLCAFQLFYKISSSKNQIIITTYSYNFPVVDIDFSSNPFLKSKAFDVTSNIKLWHYILVKKLENSISVSITFYNNFKKEEFKINLNVQQFNKMQFKLLYGNLLQSSPNYLTIKIVGLQFFNCLYFIRPQVSCHPTCQECDGPTKDDCLSCFKNSNRIYLPDYKQCICEYGSIDLNNKCVNYQVLGLILNQENPSKKECKCGFFEIEGDCQ</sequence>
<feature type="non-terminal residue" evidence="2">
    <location>
        <position position="1"/>
    </location>
</feature>
<dbReference type="OrthoDB" id="319931at2759"/>